<evidence type="ECO:0000313" key="3">
    <source>
        <dbReference type="Proteomes" id="UP001180020"/>
    </source>
</evidence>
<feature type="compositionally biased region" description="Polar residues" evidence="1">
    <location>
        <begin position="1"/>
        <end position="11"/>
    </location>
</feature>
<evidence type="ECO:0000256" key="1">
    <source>
        <dbReference type="SAM" id="MobiDB-lite"/>
    </source>
</evidence>
<reference evidence="2" key="1">
    <citation type="journal article" date="2023" name="Nat. Commun.">
        <title>Diploid and tetraploid genomes of Acorus and the evolution of monocots.</title>
        <authorList>
            <person name="Ma L."/>
            <person name="Liu K.W."/>
            <person name="Li Z."/>
            <person name="Hsiao Y.Y."/>
            <person name="Qi Y."/>
            <person name="Fu T."/>
            <person name="Tang G.D."/>
            <person name="Zhang D."/>
            <person name="Sun W.H."/>
            <person name="Liu D.K."/>
            <person name="Li Y."/>
            <person name="Chen G.Z."/>
            <person name="Liu X.D."/>
            <person name="Liao X.Y."/>
            <person name="Jiang Y.T."/>
            <person name="Yu X."/>
            <person name="Hao Y."/>
            <person name="Huang J."/>
            <person name="Zhao X.W."/>
            <person name="Ke S."/>
            <person name="Chen Y.Y."/>
            <person name="Wu W.L."/>
            <person name="Hsu J.L."/>
            <person name="Lin Y.F."/>
            <person name="Huang M.D."/>
            <person name="Li C.Y."/>
            <person name="Huang L."/>
            <person name="Wang Z.W."/>
            <person name="Zhao X."/>
            <person name="Zhong W.Y."/>
            <person name="Peng D.H."/>
            <person name="Ahmad S."/>
            <person name="Lan S."/>
            <person name="Zhang J.S."/>
            <person name="Tsai W.C."/>
            <person name="Van de Peer Y."/>
            <person name="Liu Z.J."/>
        </authorList>
    </citation>
    <scope>NUCLEOTIDE SEQUENCE</scope>
    <source>
        <strain evidence="2">CP</strain>
    </source>
</reference>
<feature type="compositionally biased region" description="Polar residues" evidence="1">
    <location>
        <begin position="54"/>
        <end position="93"/>
    </location>
</feature>
<dbReference type="Proteomes" id="UP001180020">
    <property type="component" value="Unassembled WGS sequence"/>
</dbReference>
<dbReference type="PANTHER" id="PTHR34555">
    <property type="entry name" value="INTEGRAL MEMBRANE HEMOLYSIN-III-LIKE PROTEIN"/>
    <property type="match status" value="1"/>
</dbReference>
<gene>
    <name evidence="2" type="ORF">QJS10_CPB11g02140</name>
</gene>
<evidence type="ECO:0000313" key="2">
    <source>
        <dbReference type="EMBL" id="KAK1304420.1"/>
    </source>
</evidence>
<feature type="region of interest" description="Disordered" evidence="1">
    <location>
        <begin position="1"/>
        <end position="97"/>
    </location>
</feature>
<name>A0AAV9DTP8_ACOCL</name>
<dbReference type="EMBL" id="JAUJYO010000011">
    <property type="protein sequence ID" value="KAK1304420.1"/>
    <property type="molecule type" value="Genomic_DNA"/>
</dbReference>
<sequence length="196" mass="21862">MDPQMNVSQFKENGIVNGGMPACDEQRNPDCLPSATANSGTNPPLVYHRRRTEPQLNQANGSADIGNSSSLHANNENKESCSQQQQLSENGLSRSPAVAPIPVENGLSPYMLHCMERFLQLQMNLQRFDQQQEAHEQMLRSLSGAERSRFAVELERRRIYLDVEQVQEMPRTKMVVHVLEKSEASPNDAMPAATGT</sequence>
<proteinExistence type="predicted"/>
<reference evidence="2" key="2">
    <citation type="submission" date="2023-06" db="EMBL/GenBank/DDBJ databases">
        <authorList>
            <person name="Ma L."/>
            <person name="Liu K.-W."/>
            <person name="Li Z."/>
            <person name="Hsiao Y.-Y."/>
            <person name="Qi Y."/>
            <person name="Fu T."/>
            <person name="Tang G."/>
            <person name="Zhang D."/>
            <person name="Sun W.-H."/>
            <person name="Liu D.-K."/>
            <person name="Li Y."/>
            <person name="Chen G.-Z."/>
            <person name="Liu X.-D."/>
            <person name="Liao X.-Y."/>
            <person name="Jiang Y.-T."/>
            <person name="Yu X."/>
            <person name="Hao Y."/>
            <person name="Huang J."/>
            <person name="Zhao X.-W."/>
            <person name="Ke S."/>
            <person name="Chen Y.-Y."/>
            <person name="Wu W.-L."/>
            <person name="Hsu J.-L."/>
            <person name="Lin Y.-F."/>
            <person name="Huang M.-D."/>
            <person name="Li C.-Y."/>
            <person name="Huang L."/>
            <person name="Wang Z.-W."/>
            <person name="Zhao X."/>
            <person name="Zhong W.-Y."/>
            <person name="Peng D.-H."/>
            <person name="Ahmad S."/>
            <person name="Lan S."/>
            <person name="Zhang J.-S."/>
            <person name="Tsai W.-C."/>
            <person name="Van De Peer Y."/>
            <person name="Liu Z.-J."/>
        </authorList>
    </citation>
    <scope>NUCLEOTIDE SEQUENCE</scope>
    <source>
        <strain evidence="2">CP</strain>
        <tissue evidence="2">Leaves</tissue>
    </source>
</reference>
<organism evidence="2 3">
    <name type="scientific">Acorus calamus</name>
    <name type="common">Sweet flag</name>
    <dbReference type="NCBI Taxonomy" id="4465"/>
    <lineage>
        <taxon>Eukaryota</taxon>
        <taxon>Viridiplantae</taxon>
        <taxon>Streptophyta</taxon>
        <taxon>Embryophyta</taxon>
        <taxon>Tracheophyta</taxon>
        <taxon>Spermatophyta</taxon>
        <taxon>Magnoliopsida</taxon>
        <taxon>Liliopsida</taxon>
        <taxon>Acoraceae</taxon>
        <taxon>Acorus</taxon>
    </lineage>
</organism>
<dbReference type="AlphaFoldDB" id="A0AAV9DTP8"/>
<keyword evidence="3" id="KW-1185">Reference proteome</keyword>
<dbReference type="PANTHER" id="PTHR34555:SF1">
    <property type="entry name" value="INTEGRAL MEMBRANE HEMOLYSIN-III-LIKE PROTEIN"/>
    <property type="match status" value="1"/>
</dbReference>
<accession>A0AAV9DTP8</accession>
<comment type="caution">
    <text evidence="2">The sequence shown here is derived from an EMBL/GenBank/DDBJ whole genome shotgun (WGS) entry which is preliminary data.</text>
</comment>
<protein>
    <submittedName>
        <fullName evidence="2">Uncharacterized protein</fullName>
    </submittedName>
</protein>